<accession>A0A0Q3USZ8</accession>
<dbReference type="InterPro" id="IPR036179">
    <property type="entry name" value="Ig-like_dom_sf"/>
</dbReference>
<dbReference type="AlphaFoldDB" id="A0A0Q3USZ8"/>
<dbReference type="EMBL" id="LMAW01001801">
    <property type="protein sequence ID" value="KQK82618.1"/>
    <property type="molecule type" value="Genomic_DNA"/>
</dbReference>
<dbReference type="Pfam" id="PF03921">
    <property type="entry name" value="ICAM_N"/>
    <property type="match status" value="1"/>
</dbReference>
<keyword evidence="3" id="KW-1185">Reference proteome</keyword>
<evidence type="ECO:0000313" key="2">
    <source>
        <dbReference type="EMBL" id="KQK82618.1"/>
    </source>
</evidence>
<organism evidence="2 3">
    <name type="scientific">Amazona aestiva</name>
    <name type="common">Blue-fronted Amazon parrot</name>
    <dbReference type="NCBI Taxonomy" id="12930"/>
    <lineage>
        <taxon>Eukaryota</taxon>
        <taxon>Metazoa</taxon>
        <taxon>Chordata</taxon>
        <taxon>Craniata</taxon>
        <taxon>Vertebrata</taxon>
        <taxon>Euteleostomi</taxon>
        <taxon>Archelosauria</taxon>
        <taxon>Archosauria</taxon>
        <taxon>Dinosauria</taxon>
        <taxon>Saurischia</taxon>
        <taxon>Theropoda</taxon>
        <taxon>Coelurosauria</taxon>
        <taxon>Aves</taxon>
        <taxon>Neognathae</taxon>
        <taxon>Neoaves</taxon>
        <taxon>Telluraves</taxon>
        <taxon>Australaves</taxon>
        <taxon>Psittaciformes</taxon>
        <taxon>Psittacidae</taxon>
        <taxon>Amazona</taxon>
    </lineage>
</organism>
<protein>
    <recommendedName>
        <fullName evidence="1">Intercellular adhesion molecule N-terminal domain-containing protein</fullName>
    </recommendedName>
</protein>
<dbReference type="SUPFAM" id="SSF48726">
    <property type="entry name" value="Immunoglobulin"/>
    <property type="match status" value="1"/>
</dbReference>
<proteinExistence type="predicted"/>
<name>A0A0Q3USZ8_AMAAE</name>
<dbReference type="InterPro" id="IPR013768">
    <property type="entry name" value="ICAM_N"/>
</dbReference>
<gene>
    <name evidence="2" type="ORF">AAES_68197</name>
</gene>
<feature type="domain" description="Intercellular adhesion molecule N-terminal" evidence="1">
    <location>
        <begin position="25"/>
        <end position="112"/>
    </location>
</feature>
<reference evidence="2 3" key="1">
    <citation type="submission" date="2015-10" db="EMBL/GenBank/DDBJ databases">
        <authorList>
            <person name="Gilbert D.G."/>
        </authorList>
    </citation>
    <scope>NUCLEOTIDE SEQUENCE [LARGE SCALE GENOMIC DNA]</scope>
    <source>
        <strain evidence="2">FVVF132</strain>
    </source>
</reference>
<dbReference type="Gene3D" id="2.60.40.10">
    <property type="entry name" value="Immunoglobulins"/>
    <property type="match status" value="1"/>
</dbReference>
<sequence length="115" mass="12635">MGMTPAVPPHPNPIPPLPVGPLGASFELRVEPAQPLVEFGGSVRLRLKSTCDDPKGFGNVETPVRKQLLPAPAGERLVELLNVTQWNSTVLAFYTCGQQRRELPIELLVYRKAPR</sequence>
<evidence type="ECO:0000313" key="3">
    <source>
        <dbReference type="Proteomes" id="UP000051836"/>
    </source>
</evidence>
<dbReference type="Proteomes" id="UP000051836">
    <property type="component" value="Unassembled WGS sequence"/>
</dbReference>
<dbReference type="InterPro" id="IPR013783">
    <property type="entry name" value="Ig-like_fold"/>
</dbReference>
<dbReference type="STRING" id="12930.A0A0Q3USZ8"/>
<evidence type="ECO:0000259" key="1">
    <source>
        <dbReference type="Pfam" id="PF03921"/>
    </source>
</evidence>
<dbReference type="OrthoDB" id="5843397at2759"/>
<comment type="caution">
    <text evidence="2">The sequence shown here is derived from an EMBL/GenBank/DDBJ whole genome shotgun (WGS) entry which is preliminary data.</text>
</comment>